<sequence length="432" mass="47225">MVFGLFSRKVHPDKPQPQDTQKLEPSNPTQLRTPSPSVESSSVGKAQLNPSPTASLREPPASPSPPLEDDDADLGLITDPTALHGLISSIPPKTFHEYTLTHLIPPTRSPATSSHIPIHPPSSRTLTHLTSFFSTLTPPPRLHCVRCHKFYFDVENTDRSCVVHHDDESAEVSRVGVTKSKGTEYETLFTCCGKTVEGDGDMGPPDGWCYEGKHTTDLRRARFRADSSIHDDKLISCDRLRCHDPPPLPSDASSPPSSPPARKKATRKRPRPADDDQDGVEIDQPIDDTQSVISSKGKGKQKAQPSKPRKKRAKTSNDDKAFKPEPVSDHDDMDVDETASTSSKRRRAKPKPKPAYKKERVPFPTARTPSPTRPAAFAVPASPPRKSLSPSRSVVSVLVNAPSRSLKESMKGRGRPAKPLTEVVSTSISGEE</sequence>
<feature type="compositionally biased region" description="Basic residues" evidence="1">
    <location>
        <begin position="343"/>
        <end position="355"/>
    </location>
</feature>
<feature type="compositionally biased region" description="Basic and acidic residues" evidence="1">
    <location>
        <begin position="315"/>
        <end position="330"/>
    </location>
</feature>
<keyword evidence="3" id="KW-1185">Reference proteome</keyword>
<reference evidence="2" key="1">
    <citation type="submission" date="2023-06" db="EMBL/GenBank/DDBJ databases">
        <authorList>
            <consortium name="Lawrence Berkeley National Laboratory"/>
            <person name="Ahrendt S."/>
            <person name="Sahu N."/>
            <person name="Indic B."/>
            <person name="Wong-Bajracharya J."/>
            <person name="Merenyi Z."/>
            <person name="Ke H.-M."/>
            <person name="Monk M."/>
            <person name="Kocsube S."/>
            <person name="Drula E."/>
            <person name="Lipzen A."/>
            <person name="Balint B."/>
            <person name="Henrissat B."/>
            <person name="Andreopoulos B."/>
            <person name="Martin F.M."/>
            <person name="Harder C.B."/>
            <person name="Rigling D."/>
            <person name="Ford K.L."/>
            <person name="Foster G.D."/>
            <person name="Pangilinan J."/>
            <person name="Papanicolaou A."/>
            <person name="Barry K."/>
            <person name="LaButti K."/>
            <person name="Viragh M."/>
            <person name="Koriabine M."/>
            <person name="Yan M."/>
            <person name="Riley R."/>
            <person name="Champramary S."/>
            <person name="Plett K.L."/>
            <person name="Tsai I.J."/>
            <person name="Slot J."/>
            <person name="Sipos G."/>
            <person name="Plett J."/>
            <person name="Nagy L.G."/>
            <person name="Grigoriev I.V."/>
        </authorList>
    </citation>
    <scope>NUCLEOTIDE SEQUENCE</scope>
    <source>
        <strain evidence="2">CCBAS 213</strain>
    </source>
</reference>
<evidence type="ECO:0000256" key="1">
    <source>
        <dbReference type="SAM" id="MobiDB-lite"/>
    </source>
</evidence>
<feature type="compositionally biased region" description="Acidic residues" evidence="1">
    <location>
        <begin position="275"/>
        <end position="286"/>
    </location>
</feature>
<evidence type="ECO:0000313" key="2">
    <source>
        <dbReference type="EMBL" id="KAK0443889.1"/>
    </source>
</evidence>
<dbReference type="EMBL" id="JAUEPS010000056">
    <property type="protein sequence ID" value="KAK0443889.1"/>
    <property type="molecule type" value="Genomic_DNA"/>
</dbReference>
<evidence type="ECO:0008006" key="4">
    <source>
        <dbReference type="Google" id="ProtNLM"/>
    </source>
</evidence>
<accession>A0AA39JM67</accession>
<feature type="compositionally biased region" description="Polar residues" evidence="1">
    <location>
        <begin position="423"/>
        <end position="432"/>
    </location>
</feature>
<comment type="caution">
    <text evidence="2">The sequence shown here is derived from an EMBL/GenBank/DDBJ whole genome shotgun (WGS) entry which is preliminary data.</text>
</comment>
<feature type="compositionally biased region" description="Basic residues" evidence="1">
    <location>
        <begin position="297"/>
        <end position="314"/>
    </location>
</feature>
<feature type="region of interest" description="Disordered" evidence="1">
    <location>
        <begin position="406"/>
        <end position="432"/>
    </location>
</feature>
<organism evidence="2 3">
    <name type="scientific">Armillaria tabescens</name>
    <name type="common">Ringless honey mushroom</name>
    <name type="synonym">Agaricus tabescens</name>
    <dbReference type="NCBI Taxonomy" id="1929756"/>
    <lineage>
        <taxon>Eukaryota</taxon>
        <taxon>Fungi</taxon>
        <taxon>Dikarya</taxon>
        <taxon>Basidiomycota</taxon>
        <taxon>Agaricomycotina</taxon>
        <taxon>Agaricomycetes</taxon>
        <taxon>Agaricomycetidae</taxon>
        <taxon>Agaricales</taxon>
        <taxon>Marasmiineae</taxon>
        <taxon>Physalacriaceae</taxon>
        <taxon>Desarmillaria</taxon>
    </lineage>
</organism>
<feature type="compositionally biased region" description="Basic residues" evidence="1">
    <location>
        <begin position="261"/>
        <end position="270"/>
    </location>
</feature>
<dbReference type="GeneID" id="85352185"/>
<dbReference type="AlphaFoldDB" id="A0AA39JM67"/>
<gene>
    <name evidence="2" type="ORF">EV420DRAFT_1314716</name>
</gene>
<feature type="compositionally biased region" description="Polar residues" evidence="1">
    <location>
        <begin position="17"/>
        <end position="54"/>
    </location>
</feature>
<feature type="region of interest" description="Disordered" evidence="1">
    <location>
        <begin position="238"/>
        <end position="394"/>
    </location>
</feature>
<feature type="region of interest" description="Disordered" evidence="1">
    <location>
        <begin position="1"/>
        <end position="76"/>
    </location>
</feature>
<name>A0AA39JM67_ARMTA</name>
<proteinExistence type="predicted"/>
<protein>
    <recommendedName>
        <fullName evidence="4">C2H2-type domain-containing protein</fullName>
    </recommendedName>
</protein>
<dbReference type="Proteomes" id="UP001175211">
    <property type="component" value="Unassembled WGS sequence"/>
</dbReference>
<feature type="compositionally biased region" description="Low complexity" evidence="1">
    <location>
        <begin position="362"/>
        <end position="394"/>
    </location>
</feature>
<evidence type="ECO:0000313" key="3">
    <source>
        <dbReference type="Proteomes" id="UP001175211"/>
    </source>
</evidence>
<dbReference type="RefSeq" id="XP_060324856.1">
    <property type="nucleotide sequence ID" value="XM_060468637.1"/>
</dbReference>